<reference evidence="1" key="1">
    <citation type="submission" date="2022-08" db="EMBL/GenBank/DDBJ databases">
        <title>Molecular epidemiological analysis of five strains of VanD-type vancomycin-resistant Enterococcus faecalis.</title>
        <authorList>
            <person name="Mimura K."/>
            <person name="Hashimoto Y."/>
            <person name="Tomita H."/>
        </authorList>
    </citation>
    <scope>NUCLEOTIDE SEQUENCE</scope>
    <source>
        <strain evidence="1">SVR2332</strain>
    </source>
</reference>
<gene>
    <name evidence="1" type="primary">dnaJ</name>
    <name evidence="1" type="ORF">EfsSVR2332_25050</name>
</gene>
<evidence type="ECO:0000313" key="1">
    <source>
        <dbReference type="EMBL" id="BDQ62427.1"/>
    </source>
</evidence>
<dbReference type="EMBL" id="AP026729">
    <property type="protein sequence ID" value="BDQ62427.1"/>
    <property type="molecule type" value="Genomic_DNA"/>
</dbReference>
<protein>
    <submittedName>
        <fullName evidence="1">Chaperone protein DnaJ</fullName>
    </submittedName>
</protein>
<evidence type="ECO:0000313" key="2">
    <source>
        <dbReference type="Proteomes" id="UP001317613"/>
    </source>
</evidence>
<name>A0AC59HS31_ENTFL</name>
<accession>A0AC59HS31</accession>
<organism evidence="1 2">
    <name type="scientific">Enterococcus faecalis</name>
    <name type="common">Streptococcus faecalis</name>
    <dbReference type="NCBI Taxonomy" id="1351"/>
    <lineage>
        <taxon>Bacteria</taxon>
        <taxon>Bacillati</taxon>
        <taxon>Bacillota</taxon>
        <taxon>Bacilli</taxon>
        <taxon>Lactobacillales</taxon>
        <taxon>Enterococcaceae</taxon>
        <taxon>Enterococcus</taxon>
    </lineage>
</organism>
<proteinExistence type="predicted"/>
<sequence length="397" mass="42822">MATKRDYYEVLGLAKGASDDEIKKAYRKLSKKYHPDINKEADAEEKFKEVSEAYEVLSDPQKKAAYDQYGHAGTDPNYGGGAGGFGGFGGGGFSSSGFGGFEDIFDSFFGGGGGRSVDPNAPRQGADLQYTIQLKFEEAIFGVEKEIKYNREDTCATCGGNGAKPGTHPETCHKCHGSGTINVERQTPLGRMMSRQTCDVCHGTGKEIKEPCPTCHGTGHEKKAHTVKVNVPAGVEDGQQMRLANQGEAGTNGGPYGDLYVVFRVEDSDIFDRDGAEIYYDLPVSFVQAALGDEVTVPTVHGDVKLKIPAGTQTGTNFRLRGKGAPRLRGGGNGDQHVKVKLITPKNLNEEQKDALRAFAKAGGQNVTEQQEEGFFDKMKDAFGGKKKKLKRQPSKS</sequence>
<dbReference type="Proteomes" id="UP001317613">
    <property type="component" value="Chromosome"/>
</dbReference>